<sequence>MSHVNAICFFNKCLLPGNILRTFSAQSMPLEAATEKVANSPANMAVKQTTFPGEQDTLTAKCYSNHIAINSEPSFVHGIRKGTQ</sequence>
<dbReference type="AlphaFoldDB" id="A0A158PQL3"/>
<name>A0A158PQL3_BRUPA</name>
<evidence type="ECO:0000313" key="2">
    <source>
        <dbReference type="Proteomes" id="UP000278627"/>
    </source>
</evidence>
<reference evidence="3" key="1">
    <citation type="submission" date="2016-04" db="UniProtKB">
        <authorList>
            <consortium name="WormBaseParasite"/>
        </authorList>
    </citation>
    <scope>IDENTIFICATION</scope>
</reference>
<proteinExistence type="predicted"/>
<gene>
    <name evidence="1" type="ORF">BPAG_LOCUS7854</name>
</gene>
<evidence type="ECO:0000313" key="1">
    <source>
        <dbReference type="EMBL" id="VDN89040.1"/>
    </source>
</evidence>
<keyword evidence="2" id="KW-1185">Reference proteome</keyword>
<organism evidence="3">
    <name type="scientific">Brugia pahangi</name>
    <name type="common">Filarial nematode worm</name>
    <dbReference type="NCBI Taxonomy" id="6280"/>
    <lineage>
        <taxon>Eukaryota</taxon>
        <taxon>Metazoa</taxon>
        <taxon>Ecdysozoa</taxon>
        <taxon>Nematoda</taxon>
        <taxon>Chromadorea</taxon>
        <taxon>Rhabditida</taxon>
        <taxon>Spirurina</taxon>
        <taxon>Spiruromorpha</taxon>
        <taxon>Filarioidea</taxon>
        <taxon>Onchocercidae</taxon>
        <taxon>Brugia</taxon>
    </lineage>
</organism>
<dbReference type="EMBL" id="UZAD01013129">
    <property type="protein sequence ID" value="VDN89040.1"/>
    <property type="molecule type" value="Genomic_DNA"/>
</dbReference>
<reference evidence="1 2" key="2">
    <citation type="submission" date="2018-11" db="EMBL/GenBank/DDBJ databases">
        <authorList>
            <consortium name="Pathogen Informatics"/>
        </authorList>
    </citation>
    <scope>NUCLEOTIDE SEQUENCE [LARGE SCALE GENOMIC DNA]</scope>
</reference>
<evidence type="ECO:0000313" key="3">
    <source>
        <dbReference type="WBParaSite" id="BPAG_0000789201-mRNA-1"/>
    </source>
</evidence>
<protein>
    <submittedName>
        <fullName evidence="1 3">Uncharacterized protein</fullName>
    </submittedName>
</protein>
<dbReference type="WBParaSite" id="BPAG_0000789201-mRNA-1">
    <property type="protein sequence ID" value="BPAG_0000789201-mRNA-1"/>
    <property type="gene ID" value="BPAG_0000789201"/>
</dbReference>
<accession>A0A158PQL3</accession>
<dbReference type="Proteomes" id="UP000278627">
    <property type="component" value="Unassembled WGS sequence"/>
</dbReference>